<dbReference type="KEGG" id="cqi:110702614"/>
<organism evidence="3 4">
    <name type="scientific">Chenopodium quinoa</name>
    <name type="common">Quinoa</name>
    <dbReference type="NCBI Taxonomy" id="63459"/>
    <lineage>
        <taxon>Eukaryota</taxon>
        <taxon>Viridiplantae</taxon>
        <taxon>Streptophyta</taxon>
        <taxon>Embryophyta</taxon>
        <taxon>Tracheophyta</taxon>
        <taxon>Spermatophyta</taxon>
        <taxon>Magnoliopsida</taxon>
        <taxon>eudicotyledons</taxon>
        <taxon>Gunneridae</taxon>
        <taxon>Pentapetalae</taxon>
        <taxon>Caryophyllales</taxon>
        <taxon>Chenopodiaceae</taxon>
        <taxon>Chenopodioideae</taxon>
        <taxon>Atripliceae</taxon>
        <taxon>Chenopodium</taxon>
    </lineage>
</organism>
<keyword evidence="1" id="KW-0175">Coiled coil</keyword>
<keyword evidence="2" id="KW-1133">Transmembrane helix</keyword>
<dbReference type="Proteomes" id="UP000596660">
    <property type="component" value="Unplaced"/>
</dbReference>
<proteinExistence type="predicted"/>
<dbReference type="PANTHER" id="PTHR36073:SF1">
    <property type="entry name" value="OS01G0962100 PROTEIN"/>
    <property type="match status" value="1"/>
</dbReference>
<dbReference type="GeneID" id="110702614"/>
<feature type="coiled-coil region" evidence="1">
    <location>
        <begin position="52"/>
        <end position="135"/>
    </location>
</feature>
<protein>
    <submittedName>
        <fullName evidence="3">Uncharacterized protein</fullName>
    </submittedName>
</protein>
<name>A0A803LR32_CHEQI</name>
<reference evidence="3" key="2">
    <citation type="submission" date="2021-03" db="UniProtKB">
        <authorList>
            <consortium name="EnsemblPlants"/>
        </authorList>
    </citation>
    <scope>IDENTIFICATION</scope>
</reference>
<evidence type="ECO:0000256" key="2">
    <source>
        <dbReference type="SAM" id="Phobius"/>
    </source>
</evidence>
<dbReference type="SMR" id="A0A803LR32"/>
<dbReference type="OrthoDB" id="1937632at2759"/>
<evidence type="ECO:0000313" key="3">
    <source>
        <dbReference type="EnsemblPlants" id="AUR62017411-RA:cds"/>
    </source>
</evidence>
<dbReference type="Gramene" id="AUR62017411-RA">
    <property type="protein sequence ID" value="AUR62017411-RA:cds"/>
    <property type="gene ID" value="AUR62017411"/>
</dbReference>
<dbReference type="OMA" id="CISACMF"/>
<feature type="transmembrane region" description="Helical" evidence="2">
    <location>
        <begin position="246"/>
        <end position="265"/>
    </location>
</feature>
<dbReference type="EnsemblPlants" id="AUR62017411-RA">
    <property type="protein sequence ID" value="AUR62017411-RA:cds"/>
    <property type="gene ID" value="AUR62017411"/>
</dbReference>
<accession>A0A803LR32</accession>
<evidence type="ECO:0000313" key="4">
    <source>
        <dbReference type="Proteomes" id="UP000596660"/>
    </source>
</evidence>
<dbReference type="AlphaFoldDB" id="A0A803LR32"/>
<keyword evidence="4" id="KW-1185">Reference proteome</keyword>
<keyword evidence="2" id="KW-0812">Transmembrane</keyword>
<dbReference type="RefSeq" id="XP_021736041.1">
    <property type="nucleotide sequence ID" value="XM_021880349.1"/>
</dbReference>
<dbReference type="PANTHER" id="PTHR36073">
    <property type="match status" value="1"/>
</dbReference>
<evidence type="ECO:0000256" key="1">
    <source>
        <dbReference type="SAM" id="Coils"/>
    </source>
</evidence>
<dbReference type="RefSeq" id="XP_021736042.1">
    <property type="nucleotide sequence ID" value="XM_021880350.1"/>
</dbReference>
<feature type="transmembrane region" description="Helical" evidence="2">
    <location>
        <begin position="220"/>
        <end position="240"/>
    </location>
</feature>
<sequence length="324" mass="36792">MLKLMFFLFMRSLWLSIVTWMQLLGLIVNWHANMCWRFIQWTVSITTLPIRALGALRRVKVMERLLQEMQNELESLSWDSEKLAGHLRLAVKEHHLMESMLADLEEKHDKAIGKIEFLEKEVTRLIDKNLRLKEVQTKGICDPGKVEMSIDPEKDERPWHSRKSGNYNFQEDLQFPQTPRTTKEQLQTGMDPSGLVDPLTPLIFSSNVDVDAALNQRREVALSQSLFSSLLSLLVGMIIWEAKDPCMPLVLALFTVVGMSLRSVVQFFSTIRNRPAADAVALLSVNWFILGTLSYPTLPKVAHMLSPVISTFLGQGSGSELGSL</sequence>
<gene>
    <name evidence="3" type="primary">LOC110702614</name>
</gene>
<reference evidence="3" key="1">
    <citation type="journal article" date="2017" name="Nature">
        <title>The genome of Chenopodium quinoa.</title>
        <authorList>
            <person name="Jarvis D.E."/>
            <person name="Ho Y.S."/>
            <person name="Lightfoot D.J."/>
            <person name="Schmoeckel S.M."/>
            <person name="Li B."/>
            <person name="Borm T.J.A."/>
            <person name="Ohyanagi H."/>
            <person name="Mineta K."/>
            <person name="Michell C.T."/>
            <person name="Saber N."/>
            <person name="Kharbatia N.M."/>
            <person name="Rupper R.R."/>
            <person name="Sharp A.R."/>
            <person name="Dally N."/>
            <person name="Boughton B.A."/>
            <person name="Woo Y.H."/>
            <person name="Gao G."/>
            <person name="Schijlen E.G.W.M."/>
            <person name="Guo X."/>
            <person name="Momin A.A."/>
            <person name="Negrao S."/>
            <person name="Al-Babili S."/>
            <person name="Gehring C."/>
            <person name="Roessner U."/>
            <person name="Jung C."/>
            <person name="Murphy K."/>
            <person name="Arold S.T."/>
            <person name="Gojobori T."/>
            <person name="van der Linden C.G."/>
            <person name="van Loo E.N."/>
            <person name="Jellen E.N."/>
            <person name="Maughan P.J."/>
            <person name="Tester M."/>
        </authorList>
    </citation>
    <scope>NUCLEOTIDE SEQUENCE [LARGE SCALE GENOMIC DNA]</scope>
    <source>
        <strain evidence="3">cv. PI 614886</strain>
    </source>
</reference>
<keyword evidence="2" id="KW-0472">Membrane</keyword>
<feature type="transmembrane region" description="Helical" evidence="2">
    <location>
        <begin position="277"/>
        <end position="298"/>
    </location>
</feature>
<feature type="transmembrane region" description="Helical" evidence="2">
    <location>
        <begin position="12"/>
        <end position="32"/>
    </location>
</feature>